<dbReference type="Proteomes" id="UP000235786">
    <property type="component" value="Unassembled WGS sequence"/>
</dbReference>
<dbReference type="OrthoDB" id="3508416at2759"/>
<proteinExistence type="predicted"/>
<accession>A0A2J6S9V4</accession>
<keyword evidence="3" id="KW-1185">Reference proteome</keyword>
<sequence length="216" mass="24094">MGFVTGPRIQGDSGSNYLGQRQSPSMARDIQNPRPNDNCALFLTKIPAEVTLYEMFAVIKTGAVFCLHINPPNGAHTTKAAKLAFMNPEAAKAFLAKIQSPQGVFLGGKRIQGCYNRNRYARNEKFWQSRVLELIGPNQLMTLEYWTSHFSKFSVFELEAFQLMPTNIEGLSIMEFRFARIDGQSQTCLQCIKKDHSLKGVVQVRYGADPCGSSAC</sequence>
<evidence type="ECO:0000313" key="3">
    <source>
        <dbReference type="Proteomes" id="UP000235786"/>
    </source>
</evidence>
<feature type="compositionally biased region" description="Polar residues" evidence="1">
    <location>
        <begin position="12"/>
        <end position="25"/>
    </location>
</feature>
<name>A0A2J6S9V4_HYAVF</name>
<feature type="region of interest" description="Disordered" evidence="1">
    <location>
        <begin position="11"/>
        <end position="33"/>
    </location>
</feature>
<dbReference type="EMBL" id="KZ613938">
    <property type="protein sequence ID" value="PMD47544.1"/>
    <property type="molecule type" value="Genomic_DNA"/>
</dbReference>
<evidence type="ECO:0008006" key="4">
    <source>
        <dbReference type="Google" id="ProtNLM"/>
    </source>
</evidence>
<evidence type="ECO:0000256" key="1">
    <source>
        <dbReference type="SAM" id="MobiDB-lite"/>
    </source>
</evidence>
<organism evidence="2 3">
    <name type="scientific">Hyaloscypha variabilis (strain UAMH 11265 / GT02V1 / F)</name>
    <name type="common">Meliniomyces variabilis</name>
    <dbReference type="NCBI Taxonomy" id="1149755"/>
    <lineage>
        <taxon>Eukaryota</taxon>
        <taxon>Fungi</taxon>
        <taxon>Dikarya</taxon>
        <taxon>Ascomycota</taxon>
        <taxon>Pezizomycotina</taxon>
        <taxon>Leotiomycetes</taxon>
        <taxon>Helotiales</taxon>
        <taxon>Hyaloscyphaceae</taxon>
        <taxon>Hyaloscypha</taxon>
        <taxon>Hyaloscypha variabilis</taxon>
    </lineage>
</organism>
<evidence type="ECO:0000313" key="2">
    <source>
        <dbReference type="EMBL" id="PMD47544.1"/>
    </source>
</evidence>
<dbReference type="AlphaFoldDB" id="A0A2J6S9V4"/>
<dbReference type="STRING" id="1149755.A0A2J6S9V4"/>
<reference evidence="2 3" key="1">
    <citation type="submission" date="2016-04" db="EMBL/GenBank/DDBJ databases">
        <title>A degradative enzymes factory behind the ericoid mycorrhizal symbiosis.</title>
        <authorList>
            <consortium name="DOE Joint Genome Institute"/>
            <person name="Martino E."/>
            <person name="Morin E."/>
            <person name="Grelet G."/>
            <person name="Kuo A."/>
            <person name="Kohler A."/>
            <person name="Daghino S."/>
            <person name="Barry K."/>
            <person name="Choi C."/>
            <person name="Cichocki N."/>
            <person name="Clum A."/>
            <person name="Copeland A."/>
            <person name="Hainaut M."/>
            <person name="Haridas S."/>
            <person name="Labutti K."/>
            <person name="Lindquist E."/>
            <person name="Lipzen A."/>
            <person name="Khouja H.-R."/>
            <person name="Murat C."/>
            <person name="Ohm R."/>
            <person name="Olson A."/>
            <person name="Spatafora J."/>
            <person name="Veneault-Fourrey C."/>
            <person name="Henrissat B."/>
            <person name="Grigoriev I."/>
            <person name="Martin F."/>
            <person name="Perotto S."/>
        </authorList>
    </citation>
    <scope>NUCLEOTIDE SEQUENCE [LARGE SCALE GENOMIC DNA]</scope>
    <source>
        <strain evidence="2 3">F</strain>
    </source>
</reference>
<protein>
    <recommendedName>
        <fullName evidence="4">RRM domain-containing protein</fullName>
    </recommendedName>
</protein>
<gene>
    <name evidence="2" type="ORF">L207DRAFT_606903</name>
</gene>